<gene>
    <name evidence="1" type="ORF">ACH4WX_30055</name>
</gene>
<accession>A0ABW7TXM3</accession>
<dbReference type="GeneID" id="93508692"/>
<sequence>MTDETEYRSLSFDALADRARNAGYRLIREHHMPPSWALLDAVDGEYLHTAATLEEIARHLDD</sequence>
<evidence type="ECO:0000313" key="2">
    <source>
        <dbReference type="Proteomes" id="UP001611263"/>
    </source>
</evidence>
<comment type="caution">
    <text evidence="1">The sequence shown here is derived from an EMBL/GenBank/DDBJ whole genome shotgun (WGS) entry which is preliminary data.</text>
</comment>
<name>A0ABW7TXM3_9NOCA</name>
<evidence type="ECO:0000313" key="1">
    <source>
        <dbReference type="EMBL" id="MFI1464978.1"/>
    </source>
</evidence>
<reference evidence="1 2" key="1">
    <citation type="submission" date="2024-10" db="EMBL/GenBank/DDBJ databases">
        <title>The Natural Products Discovery Center: Release of the First 8490 Sequenced Strains for Exploring Actinobacteria Biosynthetic Diversity.</title>
        <authorList>
            <person name="Kalkreuter E."/>
            <person name="Kautsar S.A."/>
            <person name="Yang D."/>
            <person name="Bader C.D."/>
            <person name="Teijaro C.N."/>
            <person name="Fluegel L."/>
            <person name="Davis C.M."/>
            <person name="Simpson J.R."/>
            <person name="Lauterbach L."/>
            <person name="Steele A.D."/>
            <person name="Gui C."/>
            <person name="Meng S."/>
            <person name="Li G."/>
            <person name="Viehrig K."/>
            <person name="Ye F."/>
            <person name="Su P."/>
            <person name="Kiefer A.F."/>
            <person name="Nichols A."/>
            <person name="Cepeda A.J."/>
            <person name="Yan W."/>
            <person name="Fan B."/>
            <person name="Jiang Y."/>
            <person name="Adhikari A."/>
            <person name="Zheng C.-J."/>
            <person name="Schuster L."/>
            <person name="Cowan T.M."/>
            <person name="Smanski M.J."/>
            <person name="Chevrette M.G."/>
            <person name="De Carvalho L.P.S."/>
            <person name="Shen B."/>
        </authorList>
    </citation>
    <scope>NUCLEOTIDE SEQUENCE [LARGE SCALE GENOMIC DNA]</scope>
    <source>
        <strain evidence="1 2">NPDC020568</strain>
    </source>
</reference>
<dbReference type="Proteomes" id="UP001611263">
    <property type="component" value="Unassembled WGS sequence"/>
</dbReference>
<proteinExistence type="predicted"/>
<organism evidence="1 2">
    <name type="scientific">Nocardia carnea</name>
    <dbReference type="NCBI Taxonomy" id="37328"/>
    <lineage>
        <taxon>Bacteria</taxon>
        <taxon>Bacillati</taxon>
        <taxon>Actinomycetota</taxon>
        <taxon>Actinomycetes</taxon>
        <taxon>Mycobacteriales</taxon>
        <taxon>Nocardiaceae</taxon>
        <taxon>Nocardia</taxon>
    </lineage>
</organism>
<keyword evidence="2" id="KW-1185">Reference proteome</keyword>
<protein>
    <submittedName>
        <fullName evidence="1">Uncharacterized protein</fullName>
    </submittedName>
</protein>
<dbReference type="RefSeq" id="WP_033246756.1">
    <property type="nucleotide sequence ID" value="NZ_JBIRUQ010000011.1"/>
</dbReference>
<dbReference type="EMBL" id="JBIRUQ010000011">
    <property type="protein sequence ID" value="MFI1464978.1"/>
    <property type="molecule type" value="Genomic_DNA"/>
</dbReference>